<dbReference type="RefSeq" id="WP_111799575.1">
    <property type="nucleotide sequence ID" value="NZ_CP049216.1"/>
</dbReference>
<protein>
    <submittedName>
        <fullName evidence="1">Uncharacterized protein</fullName>
    </submittedName>
</protein>
<proteinExistence type="predicted"/>
<accession>A0AAJ4T9D0</accession>
<sequence length="92" mass="9766">MAFDKKGFRTTDFMFNPSGAAGANLGVHKYVTNDDRAAVETAGYFNALAKLLKVGDHIDMTLDLDGAVARRNYIVTANTGTVVTIAAQNIAA</sequence>
<gene>
    <name evidence="1" type="ORF">G6M86_06435</name>
</gene>
<dbReference type="Proteomes" id="UP000663946">
    <property type="component" value="Chromosome 1"/>
</dbReference>
<dbReference type="AlphaFoldDB" id="A0AAJ4T9D0"/>
<evidence type="ECO:0000313" key="1">
    <source>
        <dbReference type="EMBL" id="QTG12899.1"/>
    </source>
</evidence>
<dbReference type="EMBL" id="CP049216">
    <property type="protein sequence ID" value="QTG12899.1"/>
    <property type="molecule type" value="Genomic_DNA"/>
</dbReference>
<name>A0AAJ4T9D0_AGRTU</name>
<reference evidence="1" key="1">
    <citation type="submission" date="2020-02" db="EMBL/GenBank/DDBJ databases">
        <title>Unexpected conservation and global transmission of agrobacterial virulence plasmids.</title>
        <authorList>
            <person name="Weisberg A.J."/>
            <person name="Davis E.W. II"/>
            <person name="Tabima J.R."/>
            <person name="Belcher M.S."/>
            <person name="Miller M."/>
            <person name="Kuo C.-H."/>
            <person name="Loper J.E."/>
            <person name="Grunwald N.J."/>
            <person name="Putnam M.L."/>
            <person name="Chang J.H."/>
        </authorList>
    </citation>
    <scope>NUCLEOTIDE SEQUENCE</scope>
    <source>
        <strain evidence="1">Q15/94</strain>
    </source>
</reference>
<organism evidence="1 2">
    <name type="scientific">Agrobacterium tumefaciens</name>
    <dbReference type="NCBI Taxonomy" id="358"/>
    <lineage>
        <taxon>Bacteria</taxon>
        <taxon>Pseudomonadati</taxon>
        <taxon>Pseudomonadota</taxon>
        <taxon>Alphaproteobacteria</taxon>
        <taxon>Hyphomicrobiales</taxon>
        <taxon>Rhizobiaceae</taxon>
        <taxon>Rhizobium/Agrobacterium group</taxon>
        <taxon>Agrobacterium</taxon>
        <taxon>Agrobacterium tumefaciens complex</taxon>
    </lineage>
</organism>
<evidence type="ECO:0000313" key="2">
    <source>
        <dbReference type="Proteomes" id="UP000663946"/>
    </source>
</evidence>